<evidence type="ECO:0000313" key="3">
    <source>
        <dbReference type="Proteomes" id="UP001341281"/>
    </source>
</evidence>
<evidence type="ECO:0000313" key="2">
    <source>
        <dbReference type="EMBL" id="WVZ69479.1"/>
    </source>
</evidence>
<protein>
    <submittedName>
        <fullName evidence="2">Uncharacterized protein</fullName>
    </submittedName>
</protein>
<feature type="compositionally biased region" description="Low complexity" evidence="1">
    <location>
        <begin position="100"/>
        <end position="129"/>
    </location>
</feature>
<dbReference type="Proteomes" id="UP001341281">
    <property type="component" value="Chromosome 04"/>
</dbReference>
<proteinExistence type="predicted"/>
<dbReference type="AlphaFoldDB" id="A0AAQ3T941"/>
<gene>
    <name evidence="2" type="ORF">U9M48_018255</name>
</gene>
<sequence>MVAIHTPTFTPRSSQPPTSPCRPAAAPHRPAVPSRRLLRLFLHAGAAAFSSAGTPPRVTRPPNPHRPAEPSHGASFSARAPLPPPPPQGRCWNLLLHGDAASSAGAPPPASSSAHASSPAASSVWATPSEGPHRHRHPLSSLLRRRSGSSALFPASSVAYPVPEWQRSCMLQLQLHVQSMLMVE</sequence>
<keyword evidence="3" id="KW-1185">Reference proteome</keyword>
<organism evidence="2 3">
    <name type="scientific">Paspalum notatum var. saurae</name>
    <dbReference type="NCBI Taxonomy" id="547442"/>
    <lineage>
        <taxon>Eukaryota</taxon>
        <taxon>Viridiplantae</taxon>
        <taxon>Streptophyta</taxon>
        <taxon>Embryophyta</taxon>
        <taxon>Tracheophyta</taxon>
        <taxon>Spermatophyta</taxon>
        <taxon>Magnoliopsida</taxon>
        <taxon>Liliopsida</taxon>
        <taxon>Poales</taxon>
        <taxon>Poaceae</taxon>
        <taxon>PACMAD clade</taxon>
        <taxon>Panicoideae</taxon>
        <taxon>Andropogonodae</taxon>
        <taxon>Paspaleae</taxon>
        <taxon>Paspalinae</taxon>
        <taxon>Paspalum</taxon>
    </lineage>
</organism>
<feature type="region of interest" description="Disordered" evidence="1">
    <location>
        <begin position="1"/>
        <end position="32"/>
    </location>
</feature>
<name>A0AAQ3T941_PASNO</name>
<feature type="compositionally biased region" description="Polar residues" evidence="1">
    <location>
        <begin position="7"/>
        <end position="16"/>
    </location>
</feature>
<feature type="region of interest" description="Disordered" evidence="1">
    <location>
        <begin position="50"/>
        <end position="137"/>
    </location>
</feature>
<feature type="compositionally biased region" description="Low complexity" evidence="1">
    <location>
        <begin position="22"/>
        <end position="32"/>
    </location>
</feature>
<reference evidence="2 3" key="1">
    <citation type="submission" date="2024-02" db="EMBL/GenBank/DDBJ databases">
        <title>High-quality chromosome-scale genome assembly of Pensacola bahiagrass (Paspalum notatum Flugge var. saurae).</title>
        <authorList>
            <person name="Vega J.M."/>
            <person name="Podio M."/>
            <person name="Orjuela J."/>
            <person name="Siena L.A."/>
            <person name="Pessino S.C."/>
            <person name="Combes M.C."/>
            <person name="Mariac C."/>
            <person name="Albertini E."/>
            <person name="Pupilli F."/>
            <person name="Ortiz J.P.A."/>
            <person name="Leblanc O."/>
        </authorList>
    </citation>
    <scope>NUCLEOTIDE SEQUENCE [LARGE SCALE GENOMIC DNA]</scope>
    <source>
        <strain evidence="2">R1</strain>
        <tissue evidence="2">Leaf</tissue>
    </source>
</reference>
<accession>A0AAQ3T941</accession>
<evidence type="ECO:0000256" key="1">
    <source>
        <dbReference type="SAM" id="MobiDB-lite"/>
    </source>
</evidence>
<dbReference type="EMBL" id="CP144748">
    <property type="protein sequence ID" value="WVZ69479.1"/>
    <property type="molecule type" value="Genomic_DNA"/>
</dbReference>